<dbReference type="PANTHER" id="PTHR43157:SF31">
    <property type="entry name" value="PHOSPHATIDYLINOSITOL-GLYCAN BIOSYNTHESIS CLASS F PROTEIN"/>
    <property type="match status" value="1"/>
</dbReference>
<name>A0AAW0YYD5_9TREE</name>
<proteinExistence type="predicted"/>
<dbReference type="InterPro" id="IPR002347">
    <property type="entry name" value="SDR_fam"/>
</dbReference>
<reference evidence="2 3" key="1">
    <citation type="journal article" date="2024" name="bioRxiv">
        <title>Comparative genomics of Cryptococcus and Kwoniella reveals pathogenesis evolution and contrasting karyotype dynamics via intercentromeric recombination or chromosome fusion.</title>
        <authorList>
            <person name="Coelho M.A."/>
            <person name="David-Palma M."/>
            <person name="Shea T."/>
            <person name="Bowers K."/>
            <person name="McGinley-Smith S."/>
            <person name="Mohammad A.W."/>
            <person name="Gnirke A."/>
            <person name="Yurkov A.M."/>
            <person name="Nowrousian M."/>
            <person name="Sun S."/>
            <person name="Cuomo C.A."/>
            <person name="Heitman J."/>
        </authorList>
    </citation>
    <scope>NUCLEOTIDE SEQUENCE [LARGE SCALE GENOMIC DNA]</scope>
    <source>
        <strain evidence="2 3">CBS 13917</strain>
    </source>
</reference>
<dbReference type="Pfam" id="PF00106">
    <property type="entry name" value="adh_short"/>
    <property type="match status" value="1"/>
</dbReference>
<dbReference type="Gene3D" id="3.40.50.720">
    <property type="entry name" value="NAD(P)-binding Rossmann-like Domain"/>
    <property type="match status" value="1"/>
</dbReference>
<dbReference type="GeneID" id="92181106"/>
<sequence>MSTPWSIYRKLWSPLPPAPKGSYLAGKNLIITGANSGVGLEAVKQFAAAKPAKLILAVRSVEPTEKILDKIKQAHPGLDAEVMHVDLTSLESVKQFTQEVEKKLGRVDVLFNNAGMNPNFEVKPMVATVDGYERTFQVNILAPLMTTLYLLPALRRSKSPQVLFTGSDIVFFGDETAIKNAFDQGVPFVKAFNDPDTYDNPNRYAHSKLLLQMMTRALMPALPDMVVINVNPGLARTNLGREFDLSFSFALIRMIIWFMVNSRSAAKAARSLTTAVAYGKESEDYWSECVPTPVENTYLNSGKGIRATRLFFQEMLAEAEKISPGITKTLEL</sequence>
<evidence type="ECO:0000313" key="2">
    <source>
        <dbReference type="EMBL" id="KAK8853147.1"/>
    </source>
</evidence>
<comment type="caution">
    <text evidence="2">The sequence shown here is derived from an EMBL/GenBank/DDBJ whole genome shotgun (WGS) entry which is preliminary data.</text>
</comment>
<dbReference type="Proteomes" id="UP001388673">
    <property type="component" value="Unassembled WGS sequence"/>
</dbReference>
<evidence type="ECO:0008006" key="4">
    <source>
        <dbReference type="Google" id="ProtNLM"/>
    </source>
</evidence>
<dbReference type="KEGG" id="kne:92181106"/>
<keyword evidence="1" id="KW-0560">Oxidoreductase</keyword>
<dbReference type="InterPro" id="IPR036291">
    <property type="entry name" value="NAD(P)-bd_dom_sf"/>
</dbReference>
<dbReference type="AlphaFoldDB" id="A0AAW0YYD5"/>
<organism evidence="2 3">
    <name type="scientific">Kwoniella newhampshirensis</name>
    <dbReference type="NCBI Taxonomy" id="1651941"/>
    <lineage>
        <taxon>Eukaryota</taxon>
        <taxon>Fungi</taxon>
        <taxon>Dikarya</taxon>
        <taxon>Basidiomycota</taxon>
        <taxon>Agaricomycotina</taxon>
        <taxon>Tremellomycetes</taxon>
        <taxon>Tremellales</taxon>
        <taxon>Cryptococcaceae</taxon>
        <taxon>Kwoniella</taxon>
    </lineage>
</organism>
<dbReference type="SUPFAM" id="SSF51735">
    <property type="entry name" value="NAD(P)-binding Rossmann-fold domains"/>
    <property type="match status" value="1"/>
</dbReference>
<dbReference type="GO" id="GO:0016491">
    <property type="term" value="F:oxidoreductase activity"/>
    <property type="evidence" value="ECO:0007669"/>
    <property type="project" value="UniProtKB-KW"/>
</dbReference>
<evidence type="ECO:0000256" key="1">
    <source>
        <dbReference type="ARBA" id="ARBA00023002"/>
    </source>
</evidence>
<protein>
    <recommendedName>
        <fullName evidence="4">Short-chain dehydrogenase</fullName>
    </recommendedName>
</protein>
<dbReference type="EMBL" id="JBCAWK010000007">
    <property type="protein sequence ID" value="KAK8853147.1"/>
    <property type="molecule type" value="Genomic_DNA"/>
</dbReference>
<dbReference type="PRINTS" id="PR00081">
    <property type="entry name" value="GDHRDH"/>
</dbReference>
<keyword evidence="3" id="KW-1185">Reference proteome</keyword>
<accession>A0AAW0YYD5</accession>
<dbReference type="RefSeq" id="XP_066802333.1">
    <property type="nucleotide sequence ID" value="XM_066946954.1"/>
</dbReference>
<gene>
    <name evidence="2" type="ORF">IAR55_003848</name>
</gene>
<dbReference type="PANTHER" id="PTHR43157">
    <property type="entry name" value="PHOSPHATIDYLINOSITOL-GLYCAN BIOSYNTHESIS CLASS F PROTEIN-RELATED"/>
    <property type="match status" value="1"/>
</dbReference>
<evidence type="ECO:0000313" key="3">
    <source>
        <dbReference type="Proteomes" id="UP001388673"/>
    </source>
</evidence>